<evidence type="ECO:0000313" key="1">
    <source>
        <dbReference type="EMBL" id="KAJ9106707.1"/>
    </source>
</evidence>
<evidence type="ECO:0000313" key="2">
    <source>
        <dbReference type="Proteomes" id="UP001241377"/>
    </source>
</evidence>
<sequence>MATIVLVFAGLALAFTVPIAKTLVNIFRGGAADWDPRREKLAKDIAIGIAVTAFYALDFALNALQASLRNLVLDVTPGEQLQAANAWHGRFNHVGNVVGFAMVAIVAGTILPYLAARDHRLLKPESEKVEEDSDSDSDDEDRELTRIQEMVRQWKAEAAREGRPLKLPTSASSRDLSGTKVHDPNPLIISAVHAQKHMDMLTIAVRRLDVYDLLHKSSLAGELGQDFVERRNG</sequence>
<dbReference type="EMBL" id="JASBWR010000028">
    <property type="protein sequence ID" value="KAJ9106707.1"/>
    <property type="molecule type" value="Genomic_DNA"/>
</dbReference>
<reference evidence="1" key="1">
    <citation type="submission" date="2023-04" db="EMBL/GenBank/DDBJ databases">
        <title>Draft Genome sequencing of Naganishia species isolated from polar environments using Oxford Nanopore Technology.</title>
        <authorList>
            <person name="Leo P."/>
            <person name="Venkateswaran K."/>
        </authorList>
    </citation>
    <scope>NUCLEOTIDE SEQUENCE</scope>
    <source>
        <strain evidence="1">MNA-CCFEE 5261</strain>
    </source>
</reference>
<dbReference type="Proteomes" id="UP001241377">
    <property type="component" value="Unassembled WGS sequence"/>
</dbReference>
<comment type="caution">
    <text evidence="1">The sequence shown here is derived from an EMBL/GenBank/DDBJ whole genome shotgun (WGS) entry which is preliminary data.</text>
</comment>
<proteinExistence type="predicted"/>
<organism evidence="1 2">
    <name type="scientific">Naganishia cerealis</name>
    <dbReference type="NCBI Taxonomy" id="610337"/>
    <lineage>
        <taxon>Eukaryota</taxon>
        <taxon>Fungi</taxon>
        <taxon>Dikarya</taxon>
        <taxon>Basidiomycota</taxon>
        <taxon>Agaricomycotina</taxon>
        <taxon>Tremellomycetes</taxon>
        <taxon>Filobasidiales</taxon>
        <taxon>Filobasidiaceae</taxon>
        <taxon>Naganishia</taxon>
    </lineage>
</organism>
<name>A0ACC2W6H0_9TREE</name>
<accession>A0ACC2W6H0</accession>
<gene>
    <name evidence="1" type="ORF">QFC19_003019</name>
</gene>
<protein>
    <submittedName>
        <fullName evidence="1">Uncharacterized protein</fullName>
    </submittedName>
</protein>
<keyword evidence="2" id="KW-1185">Reference proteome</keyword>